<accession>A0A9X3MUY0</accession>
<evidence type="ECO:0000313" key="1">
    <source>
        <dbReference type="EMBL" id="MDA0163174.1"/>
    </source>
</evidence>
<dbReference type="GO" id="GO:0016787">
    <property type="term" value="F:hydrolase activity"/>
    <property type="evidence" value="ECO:0007669"/>
    <property type="project" value="UniProtKB-ARBA"/>
</dbReference>
<dbReference type="RefSeq" id="WP_270042417.1">
    <property type="nucleotide sequence ID" value="NZ_JAPDOD010000023.1"/>
</dbReference>
<dbReference type="Proteomes" id="UP001149140">
    <property type="component" value="Unassembled WGS sequence"/>
</dbReference>
<dbReference type="PANTHER" id="PTHR10151:SF120">
    <property type="entry name" value="BIS(5'-ADENOSYL)-TRIPHOSPHATASE"/>
    <property type="match status" value="1"/>
</dbReference>
<proteinExistence type="predicted"/>
<comment type="caution">
    <text evidence="1">The sequence shown here is derived from an EMBL/GenBank/DDBJ whole genome shotgun (WGS) entry which is preliminary data.</text>
</comment>
<protein>
    <submittedName>
        <fullName evidence="1">Alkaline phosphatase family protein</fullName>
    </submittedName>
</protein>
<reference evidence="1" key="1">
    <citation type="submission" date="2022-10" db="EMBL/GenBank/DDBJ databases">
        <title>The WGS of Solirubrobacter ginsenosidimutans DSM 21036.</title>
        <authorList>
            <person name="Jiang Z."/>
        </authorList>
    </citation>
    <scope>NUCLEOTIDE SEQUENCE</scope>
    <source>
        <strain evidence="1">DSM 21036</strain>
    </source>
</reference>
<evidence type="ECO:0000313" key="2">
    <source>
        <dbReference type="Proteomes" id="UP001149140"/>
    </source>
</evidence>
<dbReference type="InterPro" id="IPR017850">
    <property type="entry name" value="Alkaline_phosphatase_core_sf"/>
</dbReference>
<dbReference type="AlphaFoldDB" id="A0A9X3MUY0"/>
<gene>
    <name evidence="1" type="ORF">OM076_23070</name>
</gene>
<keyword evidence="2" id="KW-1185">Reference proteome</keyword>
<sequence length="336" mass="36674">MATGFAELPQRFAALTREHERVAVVLLDAFGWKFVQRHADHPFLQRLAIEPVASQFPSTTTAHLTTLYSGLPVGEHGLYEWQIYEPAVDGIVLPLPFVDQQGEPLTLDPKTFVPSPTFFEQLEVPATALQPQAIWPSTYSSAALAGASVVPFATFEEAAAQLGTRDGLTYVYWDAIDAAGHRFGPSSAEFDAAALHALDALDEVRDTVIAVTADHGQLDVGEIDYLDALWPPLTEHLRHGPAGSARDCFLHVNDPETVVGELANALGERAEVRLASELFDDPGPRLRARLADVCVLPAPGRMAWLEAYPSRQLRFKGHHGGLTPEESQTWIGIMQA</sequence>
<dbReference type="SUPFAM" id="SSF53649">
    <property type="entry name" value="Alkaline phosphatase-like"/>
    <property type="match status" value="1"/>
</dbReference>
<dbReference type="EMBL" id="JAPDOD010000023">
    <property type="protein sequence ID" value="MDA0163174.1"/>
    <property type="molecule type" value="Genomic_DNA"/>
</dbReference>
<dbReference type="Gene3D" id="3.40.720.10">
    <property type="entry name" value="Alkaline Phosphatase, subunit A"/>
    <property type="match status" value="1"/>
</dbReference>
<name>A0A9X3MUY0_9ACTN</name>
<dbReference type="PANTHER" id="PTHR10151">
    <property type="entry name" value="ECTONUCLEOTIDE PYROPHOSPHATASE/PHOSPHODIESTERASE"/>
    <property type="match status" value="1"/>
</dbReference>
<organism evidence="1 2">
    <name type="scientific">Solirubrobacter ginsenosidimutans</name>
    <dbReference type="NCBI Taxonomy" id="490573"/>
    <lineage>
        <taxon>Bacteria</taxon>
        <taxon>Bacillati</taxon>
        <taxon>Actinomycetota</taxon>
        <taxon>Thermoleophilia</taxon>
        <taxon>Solirubrobacterales</taxon>
        <taxon>Solirubrobacteraceae</taxon>
        <taxon>Solirubrobacter</taxon>
    </lineage>
</organism>
<dbReference type="InterPro" id="IPR002591">
    <property type="entry name" value="Phosphodiest/P_Trfase"/>
</dbReference>
<dbReference type="Pfam" id="PF01663">
    <property type="entry name" value="Phosphodiest"/>
    <property type="match status" value="1"/>
</dbReference>